<evidence type="ECO:0000313" key="3">
    <source>
        <dbReference type="EMBL" id="TGO19797.1"/>
    </source>
</evidence>
<name>A0A4Z1FDY1_9HELO</name>
<dbReference type="AlphaFoldDB" id="A0A4Z1FDY1"/>
<keyword evidence="4" id="KW-1185">Reference proteome</keyword>
<keyword evidence="2" id="KW-0812">Transmembrane</keyword>
<dbReference type="OrthoDB" id="3498329at2759"/>
<feature type="compositionally biased region" description="Basic and acidic residues" evidence="1">
    <location>
        <begin position="138"/>
        <end position="150"/>
    </location>
</feature>
<evidence type="ECO:0000256" key="1">
    <source>
        <dbReference type="SAM" id="MobiDB-lite"/>
    </source>
</evidence>
<proteinExistence type="predicted"/>
<evidence type="ECO:0000256" key="2">
    <source>
        <dbReference type="SAM" id="Phobius"/>
    </source>
</evidence>
<reference evidence="3 4" key="1">
    <citation type="submission" date="2017-12" db="EMBL/GenBank/DDBJ databases">
        <title>Comparative genomics of Botrytis spp.</title>
        <authorList>
            <person name="Valero-Jimenez C.A."/>
            <person name="Tapia P."/>
            <person name="Veloso J."/>
            <person name="Silva-Moreno E."/>
            <person name="Staats M."/>
            <person name="Valdes J.H."/>
            <person name="Van Kan J.A.L."/>
        </authorList>
    </citation>
    <scope>NUCLEOTIDE SEQUENCE [LARGE SCALE GENOMIC DNA]</scope>
    <source>
        <strain evidence="3 4">Bt9001</strain>
    </source>
</reference>
<dbReference type="EMBL" id="PQXH01000002">
    <property type="protein sequence ID" value="TGO19797.1"/>
    <property type="molecule type" value="Genomic_DNA"/>
</dbReference>
<keyword evidence="2" id="KW-1133">Transmembrane helix</keyword>
<protein>
    <submittedName>
        <fullName evidence="3">Uncharacterized protein</fullName>
    </submittedName>
</protein>
<feature type="region of interest" description="Disordered" evidence="1">
    <location>
        <begin position="95"/>
        <end position="150"/>
    </location>
</feature>
<gene>
    <name evidence="3" type="ORF">BTUL_0002g00400</name>
</gene>
<organism evidence="3 4">
    <name type="scientific">Botrytis tulipae</name>
    <dbReference type="NCBI Taxonomy" id="87230"/>
    <lineage>
        <taxon>Eukaryota</taxon>
        <taxon>Fungi</taxon>
        <taxon>Dikarya</taxon>
        <taxon>Ascomycota</taxon>
        <taxon>Pezizomycotina</taxon>
        <taxon>Leotiomycetes</taxon>
        <taxon>Helotiales</taxon>
        <taxon>Sclerotiniaceae</taxon>
        <taxon>Botrytis</taxon>
    </lineage>
</organism>
<dbReference type="Proteomes" id="UP000297777">
    <property type="component" value="Unassembled WGS sequence"/>
</dbReference>
<accession>A0A4Z1FDY1</accession>
<comment type="caution">
    <text evidence="3">The sequence shown here is derived from an EMBL/GenBank/DDBJ whole genome shotgun (WGS) entry which is preliminary data.</text>
</comment>
<feature type="transmembrane region" description="Helical" evidence="2">
    <location>
        <begin position="65"/>
        <end position="85"/>
    </location>
</feature>
<keyword evidence="2" id="KW-0472">Membrane</keyword>
<sequence length="150" mass="17878">MFQEQRRLPNQFYIVTGLLYNYDRNQEQSQFSEYICLDDSPSFLSSPTTLLIPTNLNLKMLPEHIAIVAFCMIVLATMLAWAFFWPHKHHRYGMNDSRQAAKQRSRTAGRSHRDVEMHPRNWNQVEHHSRNGKTRKMPVHDESEKYETWV</sequence>
<feature type="compositionally biased region" description="Basic residues" evidence="1">
    <location>
        <begin position="101"/>
        <end position="110"/>
    </location>
</feature>
<evidence type="ECO:0000313" key="4">
    <source>
        <dbReference type="Proteomes" id="UP000297777"/>
    </source>
</evidence>
<feature type="compositionally biased region" description="Basic and acidic residues" evidence="1">
    <location>
        <begin position="111"/>
        <end position="129"/>
    </location>
</feature>